<name>A0A397NNA3_9SPHN</name>
<dbReference type="InterPro" id="IPR036111">
    <property type="entry name" value="Mal/L-sulfo/L-lacto_DH-like_sf"/>
</dbReference>
<dbReference type="Proteomes" id="UP000266568">
    <property type="component" value="Unassembled WGS sequence"/>
</dbReference>
<dbReference type="GO" id="GO:0016491">
    <property type="term" value="F:oxidoreductase activity"/>
    <property type="evidence" value="ECO:0007669"/>
    <property type="project" value="UniProtKB-KW"/>
</dbReference>
<dbReference type="InterPro" id="IPR043144">
    <property type="entry name" value="Mal/L-sulf/L-lact_DH-like_ah"/>
</dbReference>
<sequence>MGDTAAPDQARTAIVSVSALQKVVAALFVDAGMRETASQTIATALVEADRQGIGSHGVAMAQMYIERLERGSVSRAESVTIVQDNDAVAVLDAGHMLGHLAGDEAMAIAVDKAHRFGLGVVAVCHGFHFGVAGRYAASATRAGCIGIAMCNTRPMIAPPGGLAPTVGNNPLAIAVPTSSGTPILLDMAMSEVALARIRAAARNEQAIPPDWAVGADGRPTTDPHVALEGMLAPMGGTKGFALALLIDAMCGLLAGGAWGADVKPLFDDLSQPADCSFLFIALNIAHFRPIEGFLEEATMMRERVRAVPNRNEGQTPVPGDRRAALAREQAAHVALDQAVLDRLTHFAVERGVDASSLTSLAAVPL</sequence>
<evidence type="ECO:0000313" key="3">
    <source>
        <dbReference type="EMBL" id="RIA37089.1"/>
    </source>
</evidence>
<reference evidence="3 4" key="1">
    <citation type="submission" date="2018-08" db="EMBL/GenBank/DDBJ databases">
        <title>Genomic Encyclopedia of Type Strains, Phase IV (KMG-IV): sequencing the most valuable type-strain genomes for metagenomic binning, comparative biology and taxonomic classification.</title>
        <authorList>
            <person name="Goeker M."/>
        </authorList>
    </citation>
    <scope>NUCLEOTIDE SEQUENCE [LARGE SCALE GENOMIC DNA]</scope>
    <source>
        <strain evidence="3 4">DSM 25527</strain>
    </source>
</reference>
<dbReference type="InterPro" id="IPR043143">
    <property type="entry name" value="Mal/L-sulf/L-lact_DH-like_NADP"/>
</dbReference>
<comment type="similarity">
    <text evidence="1">Belongs to the LDH2/MDH2 oxidoreductase family.</text>
</comment>
<dbReference type="Gene3D" id="3.30.1370.60">
    <property type="entry name" value="Hypothetical oxidoreductase yiak, domain 2"/>
    <property type="match status" value="1"/>
</dbReference>
<comment type="caution">
    <text evidence="3">The sequence shown here is derived from an EMBL/GenBank/DDBJ whole genome shotgun (WGS) entry which is preliminary data.</text>
</comment>
<evidence type="ECO:0000256" key="2">
    <source>
        <dbReference type="ARBA" id="ARBA00023002"/>
    </source>
</evidence>
<accession>A0A397NNA3</accession>
<dbReference type="PANTHER" id="PTHR11091:SF0">
    <property type="entry name" value="MALATE DEHYDROGENASE"/>
    <property type="match status" value="1"/>
</dbReference>
<keyword evidence="2" id="KW-0560">Oxidoreductase</keyword>
<dbReference type="OrthoDB" id="9811519at2"/>
<dbReference type="Pfam" id="PF02615">
    <property type="entry name" value="Ldh_2"/>
    <property type="match status" value="1"/>
</dbReference>
<evidence type="ECO:0000313" key="4">
    <source>
        <dbReference type="Proteomes" id="UP000266568"/>
    </source>
</evidence>
<dbReference type="RefSeq" id="WP_119036468.1">
    <property type="nucleotide sequence ID" value="NZ_QXDC01000004.1"/>
</dbReference>
<protein>
    <submittedName>
        <fullName evidence="3">LDH2 family malate/lactate/ureidoglycolate dehydrogenase</fullName>
    </submittedName>
</protein>
<proteinExistence type="inferred from homology"/>
<keyword evidence="4" id="KW-1185">Reference proteome</keyword>
<dbReference type="Gene3D" id="1.10.1530.10">
    <property type="match status" value="1"/>
</dbReference>
<dbReference type="InterPro" id="IPR003767">
    <property type="entry name" value="Malate/L-lactate_DH-like"/>
</dbReference>
<dbReference type="PANTHER" id="PTHR11091">
    <property type="entry name" value="OXIDOREDUCTASE-RELATED"/>
    <property type="match status" value="1"/>
</dbReference>
<dbReference type="AlphaFoldDB" id="A0A397NNA3"/>
<evidence type="ECO:0000256" key="1">
    <source>
        <dbReference type="ARBA" id="ARBA00006056"/>
    </source>
</evidence>
<organism evidence="3 4">
    <name type="scientific">Hephaestia caeni</name>
    <dbReference type="NCBI Taxonomy" id="645617"/>
    <lineage>
        <taxon>Bacteria</taxon>
        <taxon>Pseudomonadati</taxon>
        <taxon>Pseudomonadota</taxon>
        <taxon>Alphaproteobacteria</taxon>
        <taxon>Sphingomonadales</taxon>
        <taxon>Sphingomonadaceae</taxon>
        <taxon>Hephaestia</taxon>
    </lineage>
</organism>
<dbReference type="EMBL" id="QXDC01000004">
    <property type="protein sequence ID" value="RIA37089.1"/>
    <property type="molecule type" value="Genomic_DNA"/>
</dbReference>
<dbReference type="SUPFAM" id="SSF89733">
    <property type="entry name" value="L-sulfolactate dehydrogenase-like"/>
    <property type="match status" value="1"/>
</dbReference>
<gene>
    <name evidence="3" type="ORF">DFR49_2964</name>
</gene>